<dbReference type="Pfam" id="PF07969">
    <property type="entry name" value="Amidohydro_3"/>
    <property type="match status" value="1"/>
</dbReference>
<dbReference type="Gene3D" id="3.20.20.140">
    <property type="entry name" value="Metal-dependent hydrolases"/>
    <property type="match status" value="1"/>
</dbReference>
<dbReference type="InterPro" id="IPR032466">
    <property type="entry name" value="Metal_Hydrolase"/>
</dbReference>
<evidence type="ECO:0000259" key="1">
    <source>
        <dbReference type="Pfam" id="PF07969"/>
    </source>
</evidence>
<dbReference type="PANTHER" id="PTHR22642:SF2">
    <property type="entry name" value="PROTEIN LONG AFTER FAR-RED 3"/>
    <property type="match status" value="1"/>
</dbReference>
<dbReference type="InterPro" id="IPR011059">
    <property type="entry name" value="Metal-dep_hydrolase_composite"/>
</dbReference>
<accession>A0A7Y9S6R5</accession>
<dbReference type="EMBL" id="JACBYQ010000001">
    <property type="protein sequence ID" value="NYE94746.1"/>
    <property type="molecule type" value="Genomic_DNA"/>
</dbReference>
<dbReference type="InterPro" id="IPR033932">
    <property type="entry name" value="YtcJ-like"/>
</dbReference>
<protein>
    <recommendedName>
        <fullName evidence="1">Amidohydrolase 3 domain-containing protein</fullName>
    </recommendedName>
</protein>
<dbReference type="InterPro" id="IPR013108">
    <property type="entry name" value="Amidohydro_3"/>
</dbReference>
<reference evidence="2 3" key="1">
    <citation type="submission" date="2020-07" db="EMBL/GenBank/DDBJ databases">
        <title>Sequencing the genomes of 1000 actinobacteria strains.</title>
        <authorList>
            <person name="Klenk H.-P."/>
        </authorList>
    </citation>
    <scope>NUCLEOTIDE SEQUENCE [LARGE SCALE GENOMIC DNA]</scope>
    <source>
        <strain evidence="2 3">DSM 102047</strain>
    </source>
</reference>
<proteinExistence type="predicted"/>
<keyword evidence="3" id="KW-1185">Reference proteome</keyword>
<dbReference type="SUPFAM" id="SSF51556">
    <property type="entry name" value="Metallo-dependent hydrolases"/>
    <property type="match status" value="1"/>
</dbReference>
<evidence type="ECO:0000313" key="2">
    <source>
        <dbReference type="EMBL" id="NYE94746.1"/>
    </source>
</evidence>
<name>A0A7Y9S6R5_9MICC</name>
<dbReference type="Gene3D" id="3.10.310.70">
    <property type="match status" value="1"/>
</dbReference>
<dbReference type="CDD" id="cd01300">
    <property type="entry name" value="YtcJ_like"/>
    <property type="match status" value="1"/>
</dbReference>
<comment type="caution">
    <text evidence="2">The sequence shown here is derived from an EMBL/GenBank/DDBJ whole genome shotgun (WGS) entry which is preliminary data.</text>
</comment>
<organism evidence="2 3">
    <name type="scientific">Psychromicrobium silvestre</name>
    <dbReference type="NCBI Taxonomy" id="1645614"/>
    <lineage>
        <taxon>Bacteria</taxon>
        <taxon>Bacillati</taxon>
        <taxon>Actinomycetota</taxon>
        <taxon>Actinomycetes</taxon>
        <taxon>Micrococcales</taxon>
        <taxon>Micrococcaceae</taxon>
        <taxon>Psychromicrobium</taxon>
    </lineage>
</organism>
<dbReference type="PANTHER" id="PTHR22642">
    <property type="entry name" value="IMIDAZOLONEPROPIONASE"/>
    <property type="match status" value="1"/>
</dbReference>
<dbReference type="Gene3D" id="2.30.40.10">
    <property type="entry name" value="Urease, subunit C, domain 1"/>
    <property type="match status" value="1"/>
</dbReference>
<dbReference type="SUPFAM" id="SSF51338">
    <property type="entry name" value="Composite domain of metallo-dependent hydrolases"/>
    <property type="match status" value="1"/>
</dbReference>
<dbReference type="Proteomes" id="UP000521748">
    <property type="component" value="Unassembled WGS sequence"/>
</dbReference>
<gene>
    <name evidence="2" type="ORF">FHU41_000967</name>
</gene>
<dbReference type="AlphaFoldDB" id="A0A7Y9S6R5"/>
<evidence type="ECO:0000313" key="3">
    <source>
        <dbReference type="Proteomes" id="UP000521748"/>
    </source>
</evidence>
<feature type="domain" description="Amidohydrolase 3" evidence="1">
    <location>
        <begin position="52"/>
        <end position="545"/>
    </location>
</feature>
<dbReference type="GO" id="GO:0016810">
    <property type="term" value="F:hydrolase activity, acting on carbon-nitrogen (but not peptide) bonds"/>
    <property type="evidence" value="ECO:0007669"/>
    <property type="project" value="InterPro"/>
</dbReference>
<dbReference type="RefSeq" id="WP_179388469.1">
    <property type="nucleotide sequence ID" value="NZ_JACBYQ010000001.1"/>
</dbReference>
<sequence>MSVQIFGNARIWTQDPRRPWASSLTVSAGRIIGLDEASLDGEARYDGEAERIDLHGAFVMPGLHDVHNHHFLAGAADLFDCSFLPTASLPEVLTAVSAWAEQLPEGAWVFGGSVGSGLLNELSSAEVLSQLDAASLGHPVLLTDDSKHNRWANSTALRLAGIDSSTSDPIGGQILRDPQGNPTGVLIEAAGVLVEQARAAVDQLSQEDSARASARGIEILHSHGITAFQDAAASLPTMRALKQLDEAGGLKAWVVSSMLINDFIFGADPVGNELIKHGEEFRSLHHRPDFVKIFLDGVPPSRTAAFLEPYLPDQQHGDHFLGHPTLGPGELLDWLRRTGEQGLSAKIHCTGDAAVRLVLDAVEVLRAEGFTETSYQIAHGQFVHPDDIPRFAALGVHADISPPLWFPGVIAEAIKTVLPAERAVRMQPNRDLLNAGALLAGGSDWPVSVSPNPWEGIQGLVTRADPSGVFPDTLWPEQALDLSEALTVYTTAAAHAMHLEELTGSLEPGKSADFVVLDRNPFETVAEQLVQTKTLQTWFAGELVFQAG</sequence>